<organism evidence="1 2">
    <name type="scientific">Ascobolus immersus RN42</name>
    <dbReference type="NCBI Taxonomy" id="1160509"/>
    <lineage>
        <taxon>Eukaryota</taxon>
        <taxon>Fungi</taxon>
        <taxon>Dikarya</taxon>
        <taxon>Ascomycota</taxon>
        <taxon>Pezizomycotina</taxon>
        <taxon>Pezizomycetes</taxon>
        <taxon>Pezizales</taxon>
        <taxon>Ascobolaceae</taxon>
        <taxon>Ascobolus</taxon>
    </lineage>
</organism>
<sequence length="450" mass="51413">MVLTGRTGYFARRSNTMSRSDYPTSSTLGSSFWQHDLRESTITRIGDRDITPKVEDGFKRALYRIIRNVAVAEPFNNLAPAYAWDQVKKRYPNASEPEQAEALRQITKDLKSGGDCYNESYKILDLLRDYADGNLSLAPGASVNQTQSEREETSHLFREFQICQTKRGSDSTLHTALILPDVVFRVQKGEAFFSKRGSIVIDVDLTRRALCVWEDQQDPYHAVGSIRLKHTVDESTFGRFEFKHVLGYGANESDYTQLLPTGMGISGTLIECIDDMQAFRDVEIPAIERTMDKDRKVVLMFWREYLPACLPIQVAGAPLNTDKSIITTYTLALRVPPWEKNAEERKFQLAKLMKQGDGTYKYDIRYFPFTEQGARSALRQIQLHSSHISNKNTAMLRNNNSPDRLKHLLLGSLNDHKANFEAIEQQLVWYVQQMVLLSGRINKIMKFDSV</sequence>
<evidence type="ECO:0000313" key="1">
    <source>
        <dbReference type="EMBL" id="RPA76011.1"/>
    </source>
</evidence>
<gene>
    <name evidence="1" type="ORF">BJ508DRAFT_379647</name>
</gene>
<accession>A0A3N4HVL4</accession>
<dbReference type="AlphaFoldDB" id="A0A3N4HVL4"/>
<protein>
    <submittedName>
        <fullName evidence="1">Uncharacterized protein</fullName>
    </submittedName>
</protein>
<dbReference type="EMBL" id="ML119752">
    <property type="protein sequence ID" value="RPA76011.1"/>
    <property type="molecule type" value="Genomic_DNA"/>
</dbReference>
<evidence type="ECO:0000313" key="2">
    <source>
        <dbReference type="Proteomes" id="UP000275078"/>
    </source>
</evidence>
<reference evidence="1 2" key="1">
    <citation type="journal article" date="2018" name="Nat. Ecol. Evol.">
        <title>Pezizomycetes genomes reveal the molecular basis of ectomycorrhizal truffle lifestyle.</title>
        <authorList>
            <person name="Murat C."/>
            <person name="Payen T."/>
            <person name="Noel B."/>
            <person name="Kuo A."/>
            <person name="Morin E."/>
            <person name="Chen J."/>
            <person name="Kohler A."/>
            <person name="Krizsan K."/>
            <person name="Balestrini R."/>
            <person name="Da Silva C."/>
            <person name="Montanini B."/>
            <person name="Hainaut M."/>
            <person name="Levati E."/>
            <person name="Barry K.W."/>
            <person name="Belfiori B."/>
            <person name="Cichocki N."/>
            <person name="Clum A."/>
            <person name="Dockter R.B."/>
            <person name="Fauchery L."/>
            <person name="Guy J."/>
            <person name="Iotti M."/>
            <person name="Le Tacon F."/>
            <person name="Lindquist E.A."/>
            <person name="Lipzen A."/>
            <person name="Malagnac F."/>
            <person name="Mello A."/>
            <person name="Molinier V."/>
            <person name="Miyauchi S."/>
            <person name="Poulain J."/>
            <person name="Riccioni C."/>
            <person name="Rubini A."/>
            <person name="Sitrit Y."/>
            <person name="Splivallo R."/>
            <person name="Traeger S."/>
            <person name="Wang M."/>
            <person name="Zifcakova L."/>
            <person name="Wipf D."/>
            <person name="Zambonelli A."/>
            <person name="Paolocci F."/>
            <person name="Nowrousian M."/>
            <person name="Ottonello S."/>
            <person name="Baldrian P."/>
            <person name="Spatafora J.W."/>
            <person name="Henrissat B."/>
            <person name="Nagy L.G."/>
            <person name="Aury J.M."/>
            <person name="Wincker P."/>
            <person name="Grigoriev I.V."/>
            <person name="Bonfante P."/>
            <person name="Martin F.M."/>
        </authorList>
    </citation>
    <scope>NUCLEOTIDE SEQUENCE [LARGE SCALE GENOMIC DNA]</scope>
    <source>
        <strain evidence="1 2">RN42</strain>
    </source>
</reference>
<dbReference type="Proteomes" id="UP000275078">
    <property type="component" value="Unassembled WGS sequence"/>
</dbReference>
<keyword evidence="2" id="KW-1185">Reference proteome</keyword>
<proteinExistence type="predicted"/>
<name>A0A3N4HVL4_ASCIM</name>